<organism evidence="15 16">
    <name type="scientific">Scopulibacillus daqui</name>
    <dbReference type="NCBI Taxonomy" id="1469162"/>
    <lineage>
        <taxon>Bacteria</taxon>
        <taxon>Bacillati</taxon>
        <taxon>Bacillota</taxon>
        <taxon>Bacilli</taxon>
        <taxon>Bacillales</taxon>
        <taxon>Sporolactobacillaceae</taxon>
        <taxon>Scopulibacillus</taxon>
    </lineage>
</organism>
<evidence type="ECO:0000256" key="11">
    <source>
        <dbReference type="ARBA" id="ARBA00022840"/>
    </source>
</evidence>
<dbReference type="PIRSF" id="PIRSF000545">
    <property type="entry name" value="Pantothenate_kin"/>
    <property type="match status" value="1"/>
</dbReference>
<dbReference type="InterPro" id="IPR006083">
    <property type="entry name" value="PRK/URK"/>
</dbReference>
<dbReference type="Gene3D" id="3.40.50.300">
    <property type="entry name" value="P-loop containing nucleotide triphosphate hydrolases"/>
    <property type="match status" value="1"/>
</dbReference>
<dbReference type="EC" id="2.7.1.33" evidence="5 13"/>
<dbReference type="Proteomes" id="UP000808914">
    <property type="component" value="Unassembled WGS sequence"/>
</dbReference>
<evidence type="ECO:0000256" key="2">
    <source>
        <dbReference type="ARBA" id="ARBA00004496"/>
    </source>
</evidence>
<evidence type="ECO:0000256" key="9">
    <source>
        <dbReference type="ARBA" id="ARBA00022741"/>
    </source>
</evidence>
<comment type="caution">
    <text evidence="15">The sequence shown here is derived from an EMBL/GenBank/DDBJ whole genome shotgun (WGS) entry which is preliminary data.</text>
</comment>
<accession>A0ABS2Q1J7</accession>
<proteinExistence type="inferred from homology"/>
<dbReference type="SUPFAM" id="SSF52540">
    <property type="entry name" value="P-loop containing nucleoside triphosphate hydrolases"/>
    <property type="match status" value="1"/>
</dbReference>
<evidence type="ECO:0000256" key="4">
    <source>
        <dbReference type="ARBA" id="ARBA00006087"/>
    </source>
</evidence>
<dbReference type="GO" id="GO:0004594">
    <property type="term" value="F:pantothenate kinase activity"/>
    <property type="evidence" value="ECO:0007669"/>
    <property type="project" value="UniProtKB-EC"/>
</dbReference>
<evidence type="ECO:0000256" key="5">
    <source>
        <dbReference type="ARBA" id="ARBA00012102"/>
    </source>
</evidence>
<protein>
    <recommendedName>
        <fullName evidence="6 13">Pantothenate kinase</fullName>
        <ecNumber evidence="5 13">2.7.1.33</ecNumber>
    </recommendedName>
</protein>
<comment type="pathway">
    <text evidence="3 13">Cofactor biosynthesis; coenzyme A biosynthesis; CoA from (R)-pantothenate: step 1/5.</text>
</comment>
<evidence type="ECO:0000256" key="7">
    <source>
        <dbReference type="ARBA" id="ARBA00022490"/>
    </source>
</evidence>
<evidence type="ECO:0000313" key="15">
    <source>
        <dbReference type="EMBL" id="MBM7646157.1"/>
    </source>
</evidence>
<feature type="domain" description="Phosphoribulokinase/uridine kinase" evidence="14">
    <location>
        <begin position="81"/>
        <end position="231"/>
    </location>
</feature>
<keyword evidence="10 15" id="KW-0418">Kinase</keyword>
<keyword evidence="8 15" id="KW-0808">Transferase</keyword>
<sequence>MKISKKLPHMYWSYTRGQWMERTSPFTLKPVRPIKLISDKELKDIYLPLAVFIKERYQLSLRRRQHIASMLEESPAPTPFIIGISGSVAAGKSTIAVIFKELLAQLLDQPAIDIIPTDNFLFSNEILEKKGLLEQKGFPESYDTESFIHFLQSIKFGQGEQLIPVYSHASYDIIPNKYQTVRPSDIFIVEGINTLQRVKINESGLAVPDFLDYAIYIDAPEDYIIEWFLQRIESIFLDNQHIPSSYFHQFAGLSVQGVRQLAKQVWEQTNGPNLRQFISPAKYRADLILEKDRNHQIKHISLKKI</sequence>
<reference evidence="15 16" key="1">
    <citation type="submission" date="2021-01" db="EMBL/GenBank/DDBJ databases">
        <title>Genomic Encyclopedia of Type Strains, Phase IV (KMG-IV): sequencing the most valuable type-strain genomes for metagenomic binning, comparative biology and taxonomic classification.</title>
        <authorList>
            <person name="Goeker M."/>
        </authorList>
    </citation>
    <scope>NUCLEOTIDE SEQUENCE [LARGE SCALE GENOMIC DNA]</scope>
    <source>
        <strain evidence="15 16">DSM 28236</strain>
    </source>
</reference>
<keyword evidence="7 13" id="KW-0963">Cytoplasm</keyword>
<dbReference type="EMBL" id="JAFBER010000016">
    <property type="protein sequence ID" value="MBM7646157.1"/>
    <property type="molecule type" value="Genomic_DNA"/>
</dbReference>
<evidence type="ECO:0000313" key="16">
    <source>
        <dbReference type="Proteomes" id="UP000808914"/>
    </source>
</evidence>
<evidence type="ECO:0000256" key="3">
    <source>
        <dbReference type="ARBA" id="ARBA00005225"/>
    </source>
</evidence>
<keyword evidence="12 13" id="KW-0173">Coenzyme A biosynthesis</keyword>
<evidence type="ECO:0000256" key="8">
    <source>
        <dbReference type="ARBA" id="ARBA00022679"/>
    </source>
</evidence>
<dbReference type="PANTHER" id="PTHR10285">
    <property type="entry name" value="URIDINE KINASE"/>
    <property type="match status" value="1"/>
</dbReference>
<evidence type="ECO:0000256" key="10">
    <source>
        <dbReference type="ARBA" id="ARBA00022777"/>
    </source>
</evidence>
<dbReference type="NCBIfam" id="TIGR00554">
    <property type="entry name" value="panK_bact"/>
    <property type="match status" value="1"/>
</dbReference>
<dbReference type="InterPro" id="IPR027417">
    <property type="entry name" value="P-loop_NTPase"/>
</dbReference>
<gene>
    <name evidence="15" type="ORF">JOD45_002383</name>
</gene>
<comment type="subcellular location">
    <subcellularLocation>
        <location evidence="2 13">Cytoplasm</location>
    </subcellularLocation>
</comment>
<evidence type="ECO:0000256" key="12">
    <source>
        <dbReference type="ARBA" id="ARBA00022993"/>
    </source>
</evidence>
<evidence type="ECO:0000256" key="1">
    <source>
        <dbReference type="ARBA" id="ARBA00001206"/>
    </source>
</evidence>
<keyword evidence="11" id="KW-0067">ATP-binding</keyword>
<comment type="similarity">
    <text evidence="4 13">Belongs to the prokaryotic pantothenate kinase family.</text>
</comment>
<name>A0ABS2Q1J7_9BACL</name>
<comment type="catalytic activity">
    <reaction evidence="1 13">
        <text>(R)-pantothenate + ATP = (R)-4'-phosphopantothenate + ADP + H(+)</text>
        <dbReference type="Rhea" id="RHEA:16373"/>
        <dbReference type="ChEBI" id="CHEBI:10986"/>
        <dbReference type="ChEBI" id="CHEBI:15378"/>
        <dbReference type="ChEBI" id="CHEBI:29032"/>
        <dbReference type="ChEBI" id="CHEBI:30616"/>
        <dbReference type="ChEBI" id="CHEBI:456216"/>
        <dbReference type="EC" id="2.7.1.33"/>
    </reaction>
</comment>
<evidence type="ECO:0000259" key="14">
    <source>
        <dbReference type="Pfam" id="PF00485"/>
    </source>
</evidence>
<keyword evidence="9" id="KW-0547">Nucleotide-binding</keyword>
<evidence type="ECO:0000256" key="6">
    <source>
        <dbReference type="ARBA" id="ARBA00015080"/>
    </source>
</evidence>
<dbReference type="Pfam" id="PF00485">
    <property type="entry name" value="PRK"/>
    <property type="match status" value="1"/>
</dbReference>
<dbReference type="InterPro" id="IPR004566">
    <property type="entry name" value="PanK"/>
</dbReference>
<dbReference type="RefSeq" id="WP_205004051.1">
    <property type="nucleotide sequence ID" value="NZ_JAFBER010000016.1"/>
</dbReference>
<keyword evidence="16" id="KW-1185">Reference proteome</keyword>
<evidence type="ECO:0000256" key="13">
    <source>
        <dbReference type="RuleBase" id="RU003530"/>
    </source>
</evidence>